<dbReference type="Proteomes" id="UP000054477">
    <property type="component" value="Unassembled WGS sequence"/>
</dbReference>
<reference evidence="2" key="2">
    <citation type="submission" date="2015-01" db="EMBL/GenBank/DDBJ databases">
        <title>Evolutionary Origins and Diversification of the Mycorrhizal Mutualists.</title>
        <authorList>
            <consortium name="DOE Joint Genome Institute"/>
            <consortium name="Mycorrhizal Genomics Consortium"/>
            <person name="Kohler A."/>
            <person name="Kuo A."/>
            <person name="Nagy L.G."/>
            <person name="Floudas D."/>
            <person name="Copeland A."/>
            <person name="Barry K.W."/>
            <person name="Cichocki N."/>
            <person name="Veneault-Fourrey C."/>
            <person name="LaButti K."/>
            <person name="Lindquist E.A."/>
            <person name="Lipzen A."/>
            <person name="Lundell T."/>
            <person name="Morin E."/>
            <person name="Murat C."/>
            <person name="Riley R."/>
            <person name="Ohm R."/>
            <person name="Sun H."/>
            <person name="Tunlid A."/>
            <person name="Henrissat B."/>
            <person name="Grigoriev I.V."/>
            <person name="Hibbett D.S."/>
            <person name="Martin F."/>
        </authorList>
    </citation>
    <scope>NUCLEOTIDE SEQUENCE [LARGE SCALE GENOMIC DNA]</scope>
    <source>
        <strain evidence="2">LaAM-08-1</strain>
    </source>
</reference>
<proteinExistence type="predicted"/>
<dbReference type="EMBL" id="KN838785">
    <property type="protein sequence ID" value="KIJ94612.1"/>
    <property type="molecule type" value="Genomic_DNA"/>
</dbReference>
<organism evidence="1 2">
    <name type="scientific">Laccaria amethystina LaAM-08-1</name>
    <dbReference type="NCBI Taxonomy" id="1095629"/>
    <lineage>
        <taxon>Eukaryota</taxon>
        <taxon>Fungi</taxon>
        <taxon>Dikarya</taxon>
        <taxon>Basidiomycota</taxon>
        <taxon>Agaricomycotina</taxon>
        <taxon>Agaricomycetes</taxon>
        <taxon>Agaricomycetidae</taxon>
        <taxon>Agaricales</taxon>
        <taxon>Agaricineae</taxon>
        <taxon>Hydnangiaceae</taxon>
        <taxon>Laccaria</taxon>
    </lineage>
</organism>
<name>A0A0C9XEN9_9AGAR</name>
<sequence length="65" mass="7362">MCTTTVFVSTNVRLRATAHLPVVFESLVWSGFLMLRGLNQSAFSQKPKIVDWTTKRLQTVVFCSL</sequence>
<accession>A0A0C9XEN9</accession>
<keyword evidence="2" id="KW-1185">Reference proteome</keyword>
<evidence type="ECO:0000313" key="2">
    <source>
        <dbReference type="Proteomes" id="UP000054477"/>
    </source>
</evidence>
<gene>
    <name evidence="1" type="ORF">K443DRAFT_110098</name>
</gene>
<dbReference type="HOGENOM" id="CLU_206093_0_0_1"/>
<reference evidence="1 2" key="1">
    <citation type="submission" date="2014-04" db="EMBL/GenBank/DDBJ databases">
        <authorList>
            <consortium name="DOE Joint Genome Institute"/>
            <person name="Kuo A."/>
            <person name="Kohler A."/>
            <person name="Nagy L.G."/>
            <person name="Floudas D."/>
            <person name="Copeland A."/>
            <person name="Barry K.W."/>
            <person name="Cichocki N."/>
            <person name="Veneault-Fourrey C."/>
            <person name="LaButti K."/>
            <person name="Lindquist E.A."/>
            <person name="Lipzen A."/>
            <person name="Lundell T."/>
            <person name="Morin E."/>
            <person name="Murat C."/>
            <person name="Sun H."/>
            <person name="Tunlid A."/>
            <person name="Henrissat B."/>
            <person name="Grigoriev I.V."/>
            <person name="Hibbett D.S."/>
            <person name="Martin F."/>
            <person name="Nordberg H.P."/>
            <person name="Cantor M.N."/>
            <person name="Hua S.X."/>
        </authorList>
    </citation>
    <scope>NUCLEOTIDE SEQUENCE [LARGE SCALE GENOMIC DNA]</scope>
    <source>
        <strain evidence="1 2">LaAM-08-1</strain>
    </source>
</reference>
<evidence type="ECO:0000313" key="1">
    <source>
        <dbReference type="EMBL" id="KIJ94612.1"/>
    </source>
</evidence>
<dbReference type="AlphaFoldDB" id="A0A0C9XEN9"/>
<protein>
    <submittedName>
        <fullName evidence="1">Uncharacterized protein</fullName>
    </submittedName>
</protein>